<dbReference type="InterPro" id="IPR010766">
    <property type="entry name" value="DRTGG"/>
</dbReference>
<evidence type="ECO:0000313" key="10">
    <source>
        <dbReference type="EMBL" id="ERK47238.1"/>
    </source>
</evidence>
<dbReference type="Pfam" id="PF07085">
    <property type="entry name" value="DRTGG"/>
    <property type="match status" value="1"/>
</dbReference>
<dbReference type="eggNOG" id="COG1227">
    <property type="taxonomic scope" value="Bacteria"/>
</dbReference>
<dbReference type="InterPro" id="IPR028979">
    <property type="entry name" value="Ser_kin/Pase_Hpr-like_N_sf"/>
</dbReference>
<dbReference type="PANTHER" id="PTHR12112:SF22">
    <property type="entry name" value="MANGANESE-DEPENDENT INORGANIC PYROPHOSPHATASE-RELATED"/>
    <property type="match status" value="1"/>
</dbReference>
<dbReference type="PANTHER" id="PTHR12112">
    <property type="entry name" value="BNIP - RELATED"/>
    <property type="match status" value="1"/>
</dbReference>
<evidence type="ECO:0000256" key="5">
    <source>
        <dbReference type="ARBA" id="ARBA00023211"/>
    </source>
</evidence>
<reference evidence="10 11" key="1">
    <citation type="submission" date="2013-06" db="EMBL/GenBank/DDBJ databases">
        <authorList>
            <person name="Weinstock G."/>
            <person name="Sodergren E."/>
            <person name="Lobos E.A."/>
            <person name="Fulton L."/>
            <person name="Fulton R."/>
            <person name="Courtney L."/>
            <person name="Fronick C."/>
            <person name="O'Laughlin M."/>
            <person name="Godfrey J."/>
            <person name="Wilson R.M."/>
            <person name="Miner T."/>
            <person name="Farmer C."/>
            <person name="Delehaunty K."/>
            <person name="Cordes M."/>
            <person name="Minx P."/>
            <person name="Tomlinson C."/>
            <person name="Chen J."/>
            <person name="Wollam A."/>
            <person name="Pepin K.H."/>
            <person name="Bhonagiri V."/>
            <person name="Zhang X."/>
            <person name="Warren W."/>
            <person name="Mitreva M."/>
            <person name="Mardis E.R."/>
            <person name="Wilson R.K."/>
        </authorList>
    </citation>
    <scope>NUCLEOTIDE SEQUENCE [LARGE SCALE GENOMIC DNA]</scope>
    <source>
        <strain evidence="10 11">ATCC 29099</strain>
    </source>
</reference>
<dbReference type="Gene3D" id="3.10.580.10">
    <property type="entry name" value="CBS-domain"/>
    <property type="match status" value="1"/>
</dbReference>
<dbReference type="SUPFAM" id="SSF75138">
    <property type="entry name" value="HprK N-terminal domain-like"/>
    <property type="match status" value="1"/>
</dbReference>
<dbReference type="Gene3D" id="3.40.1390.20">
    <property type="entry name" value="HprK N-terminal domain-like"/>
    <property type="match status" value="1"/>
</dbReference>
<dbReference type="SMART" id="SM01131">
    <property type="entry name" value="DHHA2"/>
    <property type="match status" value="1"/>
</dbReference>
<dbReference type="Gene3D" id="3.90.1640.10">
    <property type="entry name" value="inorganic pyrophosphatase (n-terminal core)"/>
    <property type="match status" value="1"/>
</dbReference>
<dbReference type="PROSITE" id="PS51371">
    <property type="entry name" value="CBS"/>
    <property type="match status" value="1"/>
</dbReference>
<dbReference type="InterPro" id="IPR046342">
    <property type="entry name" value="CBS_dom_sf"/>
</dbReference>
<comment type="catalytic activity">
    <reaction evidence="7">
        <text>diphosphate + H2O = 2 phosphate + H(+)</text>
        <dbReference type="Rhea" id="RHEA:24576"/>
        <dbReference type="ChEBI" id="CHEBI:15377"/>
        <dbReference type="ChEBI" id="CHEBI:15378"/>
        <dbReference type="ChEBI" id="CHEBI:33019"/>
        <dbReference type="ChEBI" id="CHEBI:43474"/>
        <dbReference type="EC" id="3.6.1.1"/>
    </reaction>
</comment>
<evidence type="ECO:0000313" key="11">
    <source>
        <dbReference type="Proteomes" id="UP000016608"/>
    </source>
</evidence>
<dbReference type="Proteomes" id="UP000016608">
    <property type="component" value="Unassembled WGS sequence"/>
</dbReference>
<dbReference type="NCBIfam" id="NF011443">
    <property type="entry name" value="PRK14869.1-5"/>
    <property type="match status" value="1"/>
</dbReference>
<dbReference type="InterPro" id="IPR004097">
    <property type="entry name" value="DHHA2"/>
</dbReference>
<dbReference type="FunFam" id="3.90.1640.10:FF:000001">
    <property type="entry name" value="Probable manganese-dependent inorganic pyrophosphatase"/>
    <property type="match status" value="1"/>
</dbReference>
<dbReference type="EC" id="3.6.1.1" evidence="2"/>
<dbReference type="Pfam" id="PF02833">
    <property type="entry name" value="DHHA2"/>
    <property type="match status" value="1"/>
</dbReference>
<dbReference type="GO" id="GO:0005737">
    <property type="term" value="C:cytoplasm"/>
    <property type="evidence" value="ECO:0007669"/>
    <property type="project" value="InterPro"/>
</dbReference>
<evidence type="ECO:0000256" key="7">
    <source>
        <dbReference type="ARBA" id="ARBA00047820"/>
    </source>
</evidence>
<dbReference type="Gene3D" id="3.10.310.20">
    <property type="entry name" value="DHHA2 domain"/>
    <property type="match status" value="1"/>
</dbReference>
<sequence>MLLGTYTLSNKGYRSKKSDMSINEKKKVWVVGHKNPDTDSICAAIAYANLKNQADGNRYEAKRAGELNEETKYVLDTFGVKSPGLITDVGAQVKDIEIRKTPGVSGKISLKRAWEMMKEQNVVTLPVTDKENNLEGLIITGDIATSYMDVYDNSILSRAKTQYQNIVDTLDGTMLCGNEHAYFMKGKVVVGSANPETMEQFLEDDDLVIMGNRYDAQICALESNASCIVIAGSPQVPKTIVKMAEEKHCVLITTDYDTYTAARLINQSMPIKFFMRREQLVTFETEEYIDEVREIMSKEKHRDFPVLDEDGKYIGMISRRNLLNMKKKQLILVDHNEKTQAVDGISGADILEIIDHHRIGSLETMSPVFFRNQPLGCTATIIYQMYQEQKVAIDKKVAGLLCSAILSDTLMYRSPTCTPLDKAVAEELAQIADINIEEHAKAMFQAGSDFGSKTPEEIFYQDFKTFSQDGVEFGVGQLSAMTQEELEQVRDKLLPYLRDVLVERKIEMVFVMLTNIIEETTYLICAGEKADDLVEKAYHVHKEGDYHVLKGVVSRKKQLIPMFMSAMQEQ</sequence>
<dbReference type="GO" id="GO:0004427">
    <property type="term" value="F:inorganic diphosphate phosphatase activity"/>
    <property type="evidence" value="ECO:0007669"/>
    <property type="project" value="UniProtKB-EC"/>
</dbReference>
<evidence type="ECO:0000256" key="3">
    <source>
        <dbReference type="ARBA" id="ARBA00022723"/>
    </source>
</evidence>
<dbReference type="GO" id="GO:0046872">
    <property type="term" value="F:metal ion binding"/>
    <property type="evidence" value="ECO:0007669"/>
    <property type="project" value="UniProtKB-KW"/>
</dbReference>
<keyword evidence="4" id="KW-0378">Hydrolase</keyword>
<name>U2R0V8_EUBRA</name>
<feature type="domain" description="CBS" evidence="9">
    <location>
        <begin position="275"/>
        <end position="332"/>
    </location>
</feature>
<proteinExistence type="predicted"/>
<evidence type="ECO:0000256" key="8">
    <source>
        <dbReference type="PROSITE-ProRule" id="PRU00703"/>
    </source>
</evidence>
<comment type="caution">
    <text evidence="10">The sequence shown here is derived from an EMBL/GenBank/DDBJ whole genome shotgun (WGS) entry which is preliminary data.</text>
</comment>
<dbReference type="InterPro" id="IPR001667">
    <property type="entry name" value="DDH_dom"/>
</dbReference>
<dbReference type="SMART" id="SM00116">
    <property type="entry name" value="CBS"/>
    <property type="match status" value="2"/>
</dbReference>
<dbReference type="SUPFAM" id="SSF54631">
    <property type="entry name" value="CBS-domain pair"/>
    <property type="match status" value="1"/>
</dbReference>
<dbReference type="Pfam" id="PF00571">
    <property type="entry name" value="CBS"/>
    <property type="match status" value="2"/>
</dbReference>
<dbReference type="Pfam" id="PF01368">
    <property type="entry name" value="DHH"/>
    <property type="match status" value="1"/>
</dbReference>
<dbReference type="AlphaFoldDB" id="U2R0V8"/>
<dbReference type="InterPro" id="IPR038222">
    <property type="entry name" value="DHHA2_dom_sf"/>
</dbReference>
<evidence type="ECO:0000256" key="1">
    <source>
        <dbReference type="ARBA" id="ARBA00001936"/>
    </source>
</evidence>
<evidence type="ECO:0000256" key="4">
    <source>
        <dbReference type="ARBA" id="ARBA00022801"/>
    </source>
</evidence>
<evidence type="ECO:0000259" key="9">
    <source>
        <dbReference type="PROSITE" id="PS51371"/>
    </source>
</evidence>
<dbReference type="SUPFAM" id="SSF64182">
    <property type="entry name" value="DHH phosphoesterases"/>
    <property type="match status" value="1"/>
</dbReference>
<evidence type="ECO:0000256" key="6">
    <source>
        <dbReference type="ARBA" id="ARBA00032535"/>
    </source>
</evidence>
<dbReference type="InterPro" id="IPR038763">
    <property type="entry name" value="DHH_sf"/>
</dbReference>
<dbReference type="EMBL" id="AWVJ01000089">
    <property type="protein sequence ID" value="ERK47238.1"/>
    <property type="molecule type" value="Genomic_DNA"/>
</dbReference>
<accession>U2R0V8</accession>
<gene>
    <name evidence="10" type="ORF">HMPREF0373_01348</name>
</gene>
<keyword evidence="5" id="KW-0464">Manganese</keyword>
<dbReference type="PATRIC" id="fig|1256908.3.peg.1250"/>
<keyword evidence="3" id="KW-0479">Metal-binding</keyword>
<comment type="cofactor">
    <cofactor evidence="1">
        <name>Mn(2+)</name>
        <dbReference type="ChEBI" id="CHEBI:29035"/>
    </cofactor>
</comment>
<keyword evidence="11" id="KW-1185">Reference proteome</keyword>
<dbReference type="NCBIfam" id="NF011442">
    <property type="entry name" value="PRK14869.1-4"/>
    <property type="match status" value="1"/>
</dbReference>
<keyword evidence="8" id="KW-0129">CBS domain</keyword>
<dbReference type="InterPro" id="IPR000644">
    <property type="entry name" value="CBS_dom"/>
</dbReference>
<evidence type="ECO:0000256" key="2">
    <source>
        <dbReference type="ARBA" id="ARBA00012146"/>
    </source>
</evidence>
<organism evidence="10 11">
    <name type="scientific">Eubacterium ramulus ATCC 29099</name>
    <dbReference type="NCBI Taxonomy" id="1256908"/>
    <lineage>
        <taxon>Bacteria</taxon>
        <taxon>Bacillati</taxon>
        <taxon>Bacillota</taxon>
        <taxon>Clostridia</taxon>
        <taxon>Eubacteriales</taxon>
        <taxon>Eubacteriaceae</taxon>
        <taxon>Eubacterium</taxon>
    </lineage>
</organism>
<dbReference type="HOGENOM" id="CLU_025243_1_0_9"/>
<protein>
    <recommendedName>
        <fullName evidence="2">inorganic diphosphatase</fullName>
        <ecNumber evidence="2">3.6.1.1</ecNumber>
    </recommendedName>
    <alternativeName>
        <fullName evidence="6">Pyrophosphate phospho-hydrolase</fullName>
    </alternativeName>
</protein>